<sequence length="197" mass="21322">MALRAISANQLQSAASVLRPVVAAPRRAITANQLQRAAAALRPMAAEAPQMEAAIPAGDEEPLPCITLTFMDGTEMELELNFGDRVHDLRSQVAWKLGLTDARVKLMFGARLLQMNESLSAVGIGGGAVVNVVIVPPLYQGSQAYNALADAYASAIDDDGRRRRGDEVEEDVHTALQDMMAKKMHLNDAFAKLRLRK</sequence>
<dbReference type="EMBL" id="HBGE01052590">
    <property type="protein sequence ID" value="CAD9150913.1"/>
    <property type="molecule type" value="Transcribed_RNA"/>
</dbReference>
<evidence type="ECO:0000259" key="1">
    <source>
        <dbReference type="PROSITE" id="PS50053"/>
    </source>
</evidence>
<dbReference type="PROSITE" id="PS50053">
    <property type="entry name" value="UBIQUITIN_2"/>
    <property type="match status" value="1"/>
</dbReference>
<dbReference type="Pfam" id="PF00240">
    <property type="entry name" value="ubiquitin"/>
    <property type="match status" value="1"/>
</dbReference>
<accession>A0A7S1W640</accession>
<evidence type="ECO:0000313" key="2">
    <source>
        <dbReference type="EMBL" id="CAD9150913.1"/>
    </source>
</evidence>
<reference evidence="2" key="1">
    <citation type="submission" date="2021-01" db="EMBL/GenBank/DDBJ databases">
        <authorList>
            <person name="Corre E."/>
            <person name="Pelletier E."/>
            <person name="Niang G."/>
            <person name="Scheremetjew M."/>
            <person name="Finn R."/>
            <person name="Kale V."/>
            <person name="Holt S."/>
            <person name="Cochrane G."/>
            <person name="Meng A."/>
            <person name="Brown T."/>
            <person name="Cohen L."/>
        </authorList>
    </citation>
    <scope>NUCLEOTIDE SEQUENCE</scope>
    <source>
        <strain evidence="2">OF101</strain>
    </source>
</reference>
<name>A0A7S1W640_ALECA</name>
<gene>
    <name evidence="2" type="ORF">ACAT0790_LOCUS31749</name>
</gene>
<dbReference type="SMART" id="SM00213">
    <property type="entry name" value="UBQ"/>
    <property type="match status" value="1"/>
</dbReference>
<dbReference type="AlphaFoldDB" id="A0A7S1W640"/>
<proteinExistence type="predicted"/>
<protein>
    <recommendedName>
        <fullName evidence="1">Ubiquitin-like domain-containing protein</fullName>
    </recommendedName>
</protein>
<dbReference type="InterPro" id="IPR029071">
    <property type="entry name" value="Ubiquitin-like_domsf"/>
</dbReference>
<organism evidence="2">
    <name type="scientific">Alexandrium catenella</name>
    <name type="common">Red tide dinoflagellate</name>
    <name type="synonym">Gonyaulax catenella</name>
    <dbReference type="NCBI Taxonomy" id="2925"/>
    <lineage>
        <taxon>Eukaryota</taxon>
        <taxon>Sar</taxon>
        <taxon>Alveolata</taxon>
        <taxon>Dinophyceae</taxon>
        <taxon>Gonyaulacales</taxon>
        <taxon>Pyrocystaceae</taxon>
        <taxon>Alexandrium</taxon>
    </lineage>
</organism>
<dbReference type="CDD" id="cd17039">
    <property type="entry name" value="Ubl_ubiquitin_like"/>
    <property type="match status" value="1"/>
</dbReference>
<feature type="domain" description="Ubiquitin-like" evidence="1">
    <location>
        <begin position="66"/>
        <end position="134"/>
    </location>
</feature>
<dbReference type="Gene3D" id="3.10.20.90">
    <property type="entry name" value="Phosphatidylinositol 3-kinase Catalytic Subunit, Chain A, domain 1"/>
    <property type="match status" value="1"/>
</dbReference>
<dbReference type="SUPFAM" id="SSF54236">
    <property type="entry name" value="Ubiquitin-like"/>
    <property type="match status" value="1"/>
</dbReference>
<dbReference type="InterPro" id="IPR000626">
    <property type="entry name" value="Ubiquitin-like_dom"/>
</dbReference>